<feature type="transmembrane region" description="Helical" evidence="1">
    <location>
        <begin position="63"/>
        <end position="83"/>
    </location>
</feature>
<dbReference type="AlphaFoldDB" id="A0A4Q7V397"/>
<keyword evidence="3" id="KW-1185">Reference proteome</keyword>
<dbReference type="Proteomes" id="UP000291591">
    <property type="component" value="Unassembled WGS sequence"/>
</dbReference>
<proteinExistence type="predicted"/>
<evidence type="ECO:0008006" key="4">
    <source>
        <dbReference type="Google" id="ProtNLM"/>
    </source>
</evidence>
<accession>A0A4Q7V397</accession>
<keyword evidence="1" id="KW-0472">Membrane</keyword>
<feature type="transmembrane region" description="Helical" evidence="1">
    <location>
        <begin position="20"/>
        <end position="51"/>
    </location>
</feature>
<name>A0A4Q7V397_PSEST</name>
<reference evidence="2 3" key="1">
    <citation type="submission" date="2019-02" db="EMBL/GenBank/DDBJ databases">
        <title>Sequencing the genomes of 1000 actinobacteria strains.</title>
        <authorList>
            <person name="Klenk H.-P."/>
        </authorList>
    </citation>
    <scope>NUCLEOTIDE SEQUENCE [LARGE SCALE GENOMIC DNA]</scope>
    <source>
        <strain evidence="2 3">DSM 45779</strain>
    </source>
</reference>
<gene>
    <name evidence="2" type="ORF">EV383_4962</name>
</gene>
<protein>
    <recommendedName>
        <fullName evidence="4">DUF4190 domain-containing protein</fullName>
    </recommendedName>
</protein>
<evidence type="ECO:0000313" key="3">
    <source>
        <dbReference type="Proteomes" id="UP000291591"/>
    </source>
</evidence>
<dbReference type="RefSeq" id="WP_130292094.1">
    <property type="nucleotide sequence ID" value="NZ_SHKL01000001.1"/>
</dbReference>
<keyword evidence="1" id="KW-0812">Transmembrane</keyword>
<organism evidence="2 3">
    <name type="scientific">Pseudonocardia sediminis</name>
    <dbReference type="NCBI Taxonomy" id="1397368"/>
    <lineage>
        <taxon>Bacteria</taxon>
        <taxon>Bacillati</taxon>
        <taxon>Actinomycetota</taxon>
        <taxon>Actinomycetes</taxon>
        <taxon>Pseudonocardiales</taxon>
        <taxon>Pseudonocardiaceae</taxon>
        <taxon>Pseudonocardia</taxon>
    </lineage>
</organism>
<dbReference type="EMBL" id="SHKL01000001">
    <property type="protein sequence ID" value="RZT88028.1"/>
    <property type="molecule type" value="Genomic_DNA"/>
</dbReference>
<keyword evidence="1" id="KW-1133">Transmembrane helix</keyword>
<evidence type="ECO:0000256" key="1">
    <source>
        <dbReference type="SAM" id="Phobius"/>
    </source>
</evidence>
<sequence>MSRPMDNVQTAKPTLAYGAIAAGVLGIIAGIFIPLAGWILGAVGLVLGFLSFRRPATAKLGQIAMAIGFVAILVGVYFFTSAIA</sequence>
<evidence type="ECO:0000313" key="2">
    <source>
        <dbReference type="EMBL" id="RZT88028.1"/>
    </source>
</evidence>
<dbReference type="OrthoDB" id="3577756at2"/>
<comment type="caution">
    <text evidence="2">The sequence shown here is derived from an EMBL/GenBank/DDBJ whole genome shotgun (WGS) entry which is preliminary data.</text>
</comment>